<evidence type="ECO:0000256" key="7">
    <source>
        <dbReference type="ARBA" id="ARBA00022679"/>
    </source>
</evidence>
<dbReference type="EC" id="2.4.2.21" evidence="3"/>
<proteinExistence type="inferred from homology"/>
<dbReference type="InterPro" id="IPR003200">
    <property type="entry name" value="Nict_dMeBzImd_PRibTrfase"/>
</dbReference>
<dbReference type="FunFam" id="3.40.50.10210:FF:000001">
    <property type="entry name" value="Nicotinate-nucleotide--dimethylbenzimidazole phosphoribosyltransferase"/>
    <property type="match status" value="1"/>
</dbReference>
<evidence type="ECO:0000256" key="9">
    <source>
        <dbReference type="ARBA" id="ARBA00047340"/>
    </source>
</evidence>
<evidence type="ECO:0000256" key="5">
    <source>
        <dbReference type="ARBA" id="ARBA00022573"/>
    </source>
</evidence>
<comment type="catalytic activity">
    <reaction evidence="9">
        <text>5,6-dimethylbenzimidazole + nicotinate beta-D-ribonucleotide = alpha-ribazole 5'-phosphate + nicotinate + H(+)</text>
        <dbReference type="Rhea" id="RHEA:11196"/>
        <dbReference type="ChEBI" id="CHEBI:15378"/>
        <dbReference type="ChEBI" id="CHEBI:15890"/>
        <dbReference type="ChEBI" id="CHEBI:32544"/>
        <dbReference type="ChEBI" id="CHEBI:57502"/>
        <dbReference type="ChEBI" id="CHEBI:57918"/>
        <dbReference type="EC" id="2.4.2.21"/>
    </reaction>
</comment>
<dbReference type="SUPFAM" id="SSF52733">
    <property type="entry name" value="Nicotinate mononucleotide:5,6-dimethylbenzimidazole phosphoribosyltransferase (CobT)"/>
    <property type="match status" value="1"/>
</dbReference>
<evidence type="ECO:0000256" key="4">
    <source>
        <dbReference type="ARBA" id="ARBA00015486"/>
    </source>
</evidence>
<dbReference type="Pfam" id="PF02277">
    <property type="entry name" value="DBI_PRT"/>
    <property type="match status" value="1"/>
</dbReference>
<dbReference type="Gene3D" id="1.10.1610.10">
    <property type="match status" value="1"/>
</dbReference>
<dbReference type="InterPro" id="IPR017846">
    <property type="entry name" value="Nict_dMeBzImd_PRibTrfase_bact"/>
</dbReference>
<gene>
    <name evidence="10" type="ORF">UFOPK2602_01970</name>
    <name evidence="11" type="ORF">UFOPK2806_00516</name>
    <name evidence="12" type="ORF">UFOPK4306_00540</name>
</gene>
<accession>A0A6J6RPR2</accession>
<dbReference type="GO" id="GO:0008939">
    <property type="term" value="F:nicotinate-nucleotide-dimethylbenzimidazole phosphoribosyltransferase activity"/>
    <property type="evidence" value="ECO:0007669"/>
    <property type="project" value="UniProtKB-EC"/>
</dbReference>
<evidence type="ECO:0000313" key="11">
    <source>
        <dbReference type="EMBL" id="CAB4742978.1"/>
    </source>
</evidence>
<dbReference type="EMBL" id="CAEZXX010000172">
    <property type="protein sequence ID" value="CAB4724438.1"/>
    <property type="molecule type" value="Genomic_DNA"/>
</dbReference>
<evidence type="ECO:0000256" key="8">
    <source>
        <dbReference type="ARBA" id="ARBA00030686"/>
    </source>
</evidence>
<organism evidence="10">
    <name type="scientific">freshwater metagenome</name>
    <dbReference type="NCBI Taxonomy" id="449393"/>
    <lineage>
        <taxon>unclassified sequences</taxon>
        <taxon>metagenomes</taxon>
        <taxon>ecological metagenomes</taxon>
    </lineage>
</organism>
<dbReference type="GO" id="GO:0009236">
    <property type="term" value="P:cobalamin biosynthetic process"/>
    <property type="evidence" value="ECO:0007669"/>
    <property type="project" value="UniProtKB-KW"/>
</dbReference>
<dbReference type="PANTHER" id="PTHR43463:SF1">
    <property type="entry name" value="NICOTINATE-NUCLEOTIDE--DIMETHYLBENZIMIDAZOLE PHOSPHORIBOSYLTRANSFERASE"/>
    <property type="match status" value="1"/>
</dbReference>
<dbReference type="AlphaFoldDB" id="A0A6J6RPR2"/>
<keyword evidence="5" id="KW-0169">Cobalamin biosynthesis</keyword>
<evidence type="ECO:0000313" key="10">
    <source>
        <dbReference type="EMBL" id="CAB4724438.1"/>
    </source>
</evidence>
<sequence>MTLVAPSLCAQAQADATALFGRLTKPAGSLGALEDLAIRLAGIERRCPPTPWPGAVAVFAADHGVVASGVTPWPQEVTAQMVSNIAAGGAAISVLARQHDLRLVVVDVGVASAVGAAHNVWSHKVRHGSGDLSVGAALTTSEVDAALEVGAEVASRLVSDGSRCLLTGEMGIGNTTPAAAVIAALTGAAPDDCVGRGTGIDDVMLAHKRRIVAAAVARLSEGAQPVAVLAEVGGLEIAALAGYIGAGARAGVPVLLDGVITLAGACVAEALWPGTMQSCVASHRSVEPGASVALAHLGLSPLIDLGMRLGEGSGAATAYPLLVSAARLLGEMATFDGAGITENE</sequence>
<dbReference type="NCBIfam" id="TIGR03160">
    <property type="entry name" value="cobT_DBIPRT"/>
    <property type="match status" value="1"/>
</dbReference>
<evidence type="ECO:0000256" key="3">
    <source>
        <dbReference type="ARBA" id="ARBA00011991"/>
    </source>
</evidence>
<dbReference type="UniPathway" id="UPA00061">
    <property type="reaction ID" value="UER00516"/>
</dbReference>
<evidence type="ECO:0000256" key="2">
    <source>
        <dbReference type="ARBA" id="ARBA00007110"/>
    </source>
</evidence>
<dbReference type="Gene3D" id="3.40.50.10210">
    <property type="match status" value="1"/>
</dbReference>
<evidence type="ECO:0000256" key="6">
    <source>
        <dbReference type="ARBA" id="ARBA00022676"/>
    </source>
</evidence>
<evidence type="ECO:0000256" key="1">
    <source>
        <dbReference type="ARBA" id="ARBA00005049"/>
    </source>
</evidence>
<dbReference type="NCBIfam" id="NF000996">
    <property type="entry name" value="PRK00105.1"/>
    <property type="match status" value="1"/>
</dbReference>
<keyword evidence="6" id="KW-0328">Glycosyltransferase</keyword>
<reference evidence="10" key="1">
    <citation type="submission" date="2020-05" db="EMBL/GenBank/DDBJ databases">
        <authorList>
            <person name="Chiriac C."/>
            <person name="Salcher M."/>
            <person name="Ghai R."/>
            <person name="Kavagutti S V."/>
        </authorList>
    </citation>
    <scope>NUCLEOTIDE SEQUENCE</scope>
</reference>
<comment type="similarity">
    <text evidence="2">Belongs to the CobT family.</text>
</comment>
<keyword evidence="7" id="KW-0808">Transferase</keyword>
<dbReference type="CDD" id="cd02439">
    <property type="entry name" value="DMB-PRT_CobT"/>
    <property type="match status" value="1"/>
</dbReference>
<dbReference type="EMBL" id="CAFBQP010000015">
    <property type="protein sequence ID" value="CAB5056298.1"/>
    <property type="molecule type" value="Genomic_DNA"/>
</dbReference>
<dbReference type="InterPro" id="IPR023195">
    <property type="entry name" value="Nict_dMeBzImd_PRibTrfase_N"/>
</dbReference>
<dbReference type="PANTHER" id="PTHR43463">
    <property type="entry name" value="NICOTINATE-NUCLEOTIDE--DIMETHYLBENZIMIDAZOLE PHOSPHORIBOSYLTRANSFERASE"/>
    <property type="match status" value="1"/>
</dbReference>
<name>A0A6J6RPR2_9ZZZZ</name>
<dbReference type="HAMAP" id="MF_00230">
    <property type="entry name" value="CobT"/>
    <property type="match status" value="1"/>
</dbReference>
<dbReference type="EMBL" id="CAEZYY010000004">
    <property type="protein sequence ID" value="CAB4742978.1"/>
    <property type="molecule type" value="Genomic_DNA"/>
</dbReference>
<dbReference type="InterPro" id="IPR036087">
    <property type="entry name" value="Nict_dMeBzImd_PRibTrfase_sf"/>
</dbReference>
<protein>
    <recommendedName>
        <fullName evidence="4">Nicotinate-nucleotide--dimethylbenzimidazole phosphoribosyltransferase</fullName>
        <ecNumber evidence="3">2.4.2.21</ecNumber>
    </recommendedName>
    <alternativeName>
        <fullName evidence="8">N(1)-alpha-phosphoribosyltransferase</fullName>
    </alternativeName>
</protein>
<comment type="pathway">
    <text evidence="1">Nucleoside biosynthesis; alpha-ribazole biosynthesis; alpha-ribazole from 5,6-dimethylbenzimidazole: step 1/2.</text>
</comment>
<evidence type="ECO:0000313" key="12">
    <source>
        <dbReference type="EMBL" id="CAB5056298.1"/>
    </source>
</evidence>